<dbReference type="Gene3D" id="3.80.10.10">
    <property type="entry name" value="Ribonuclease Inhibitor"/>
    <property type="match status" value="1"/>
</dbReference>
<evidence type="ECO:0000313" key="2">
    <source>
        <dbReference type="Proteomes" id="UP001152799"/>
    </source>
</evidence>
<dbReference type="InterPro" id="IPR026212">
    <property type="entry name" value="Cep78"/>
</dbReference>
<dbReference type="OrthoDB" id="78308at2759"/>
<dbReference type="InterPro" id="IPR032675">
    <property type="entry name" value="LRR_dom_sf"/>
</dbReference>
<dbReference type="PANTHER" id="PTHR24110">
    <property type="entry name" value="CENTROSOMAL PROTEIN OF 78 KDA"/>
    <property type="match status" value="1"/>
</dbReference>
<evidence type="ECO:0000313" key="1">
    <source>
        <dbReference type="EMBL" id="CAG9768649.1"/>
    </source>
</evidence>
<dbReference type="Pfam" id="PF13516">
    <property type="entry name" value="LRR_6"/>
    <property type="match status" value="2"/>
</dbReference>
<accession>A0A9N9MRB3</accession>
<reference evidence="1" key="1">
    <citation type="submission" date="2022-01" db="EMBL/GenBank/DDBJ databases">
        <authorList>
            <person name="King R."/>
        </authorList>
    </citation>
    <scope>NUCLEOTIDE SEQUENCE</scope>
</reference>
<dbReference type="SUPFAM" id="SSF52047">
    <property type="entry name" value="RNI-like"/>
    <property type="match status" value="1"/>
</dbReference>
<dbReference type="GO" id="GO:0036064">
    <property type="term" value="C:ciliary basal body"/>
    <property type="evidence" value="ECO:0007669"/>
    <property type="project" value="TreeGrafter"/>
</dbReference>
<organism evidence="1 2">
    <name type="scientific">Ceutorhynchus assimilis</name>
    <name type="common">cabbage seed weevil</name>
    <dbReference type="NCBI Taxonomy" id="467358"/>
    <lineage>
        <taxon>Eukaryota</taxon>
        <taxon>Metazoa</taxon>
        <taxon>Ecdysozoa</taxon>
        <taxon>Arthropoda</taxon>
        <taxon>Hexapoda</taxon>
        <taxon>Insecta</taxon>
        <taxon>Pterygota</taxon>
        <taxon>Neoptera</taxon>
        <taxon>Endopterygota</taxon>
        <taxon>Coleoptera</taxon>
        <taxon>Polyphaga</taxon>
        <taxon>Cucujiformia</taxon>
        <taxon>Curculionidae</taxon>
        <taxon>Ceutorhynchinae</taxon>
        <taxon>Ceutorhynchus</taxon>
    </lineage>
</organism>
<dbReference type="Proteomes" id="UP001152799">
    <property type="component" value="Chromosome 5"/>
</dbReference>
<dbReference type="PANTHER" id="PTHR24110:SF3">
    <property type="entry name" value="CENTROSOMAL PROTEIN OF 78 KDA"/>
    <property type="match status" value="1"/>
</dbReference>
<name>A0A9N9MRB3_9CUCU</name>
<proteinExistence type="predicted"/>
<dbReference type="GO" id="GO:0005813">
    <property type="term" value="C:centrosome"/>
    <property type="evidence" value="ECO:0007669"/>
    <property type="project" value="TreeGrafter"/>
</dbReference>
<dbReference type="InterPro" id="IPR001611">
    <property type="entry name" value="Leu-rich_rpt"/>
</dbReference>
<keyword evidence="2" id="KW-1185">Reference proteome</keyword>
<gene>
    <name evidence="1" type="ORF">CEUTPL_LOCUS9175</name>
</gene>
<protein>
    <submittedName>
        <fullName evidence="1">Uncharacterized protein</fullName>
    </submittedName>
</protein>
<dbReference type="PRINTS" id="PR02062">
    <property type="entry name" value="CENTROSOME78"/>
</dbReference>
<dbReference type="GO" id="GO:0044782">
    <property type="term" value="P:cilium organization"/>
    <property type="evidence" value="ECO:0007669"/>
    <property type="project" value="TreeGrafter"/>
</dbReference>
<dbReference type="AlphaFoldDB" id="A0A9N9MRB3"/>
<dbReference type="EMBL" id="OU892281">
    <property type="protein sequence ID" value="CAG9768649.1"/>
    <property type="molecule type" value="Genomic_DNA"/>
</dbReference>
<sequence length="442" mass="50666">MEITKSLSTITTKEKDPTAVHVFFVWYNELCRRLTIRPTIKPVKSKCQTVLDFVAEKLKLEEWNLVINALRLDTSLHVIAIRSRMGNFQFLYEVDTEEKVKKMEKKYGLIWTAYVLNQTVKSLSNCLRNTQVLSYLELDGLPLFTQYLEALLQALKRNKTLKTLSFVNSCDIEDVGCQLICDYLRNIPNVEVLNLSGCNLTSISGEYLAKLIKFQQINRSCESWHHSLRYTEPVIEKMCGIKRITINSNPNFGDAGLNLILDELDDDLWVKALDVQKCGITDSVAERILDVVEYNKVLEIVDLRQNQLLDVAVVEKVIEVFFKRQPFGCKSEFQWGQTARTLLKHSASWFTTKTNSLEKLHKAKSAPIKQAYKNCDLSIRKIKTLSTIQKNDDGMEQQKGVESGGQLRLLGQMKKLEIILPAIAERKDMEQSSRVSESLFLL</sequence>